<proteinExistence type="predicted"/>
<protein>
    <recommendedName>
        <fullName evidence="4">SIMPL domain-containing protein</fullName>
    </recommendedName>
</protein>
<dbReference type="EMBL" id="PEBD01000004">
    <property type="protein sequence ID" value="PHV68695.1"/>
    <property type="molecule type" value="Genomic_DNA"/>
</dbReference>
<dbReference type="GO" id="GO:0006974">
    <property type="term" value="P:DNA damage response"/>
    <property type="evidence" value="ECO:0007669"/>
    <property type="project" value="TreeGrafter"/>
</dbReference>
<evidence type="ECO:0000313" key="2">
    <source>
        <dbReference type="EMBL" id="PHV68695.1"/>
    </source>
</evidence>
<dbReference type="Pfam" id="PF04402">
    <property type="entry name" value="SIMPL"/>
    <property type="match status" value="1"/>
</dbReference>
<dbReference type="PROSITE" id="PS51257">
    <property type="entry name" value="PROKAR_LIPOPROTEIN"/>
    <property type="match status" value="1"/>
</dbReference>
<evidence type="ECO:0000256" key="1">
    <source>
        <dbReference type="SAM" id="SignalP"/>
    </source>
</evidence>
<dbReference type="PANTHER" id="PTHR34387">
    <property type="entry name" value="SLR1258 PROTEIN"/>
    <property type="match status" value="1"/>
</dbReference>
<organism evidence="2 3">
    <name type="scientific">Williamsia marianensis</name>
    <dbReference type="NCBI Taxonomy" id="85044"/>
    <lineage>
        <taxon>Bacteria</taxon>
        <taxon>Bacillati</taxon>
        <taxon>Actinomycetota</taxon>
        <taxon>Actinomycetes</taxon>
        <taxon>Mycobacteriales</taxon>
        <taxon>Nocardiaceae</taxon>
        <taxon>Williamsia</taxon>
    </lineage>
</organism>
<accession>A0A2G3PSC9</accession>
<dbReference type="InterPro" id="IPR052022">
    <property type="entry name" value="26kDa_periplasmic_antigen"/>
</dbReference>
<evidence type="ECO:0008006" key="4">
    <source>
        <dbReference type="Google" id="ProtNLM"/>
    </source>
</evidence>
<sequence>MRSGRSIARVACAMTSSALVLAVAVGCGSDEPSDPGNQRSVTVVGNGEVKGAPDTLRADLGVEATGDDVSGAINAANASIQALTDAVVNAGVPREDVQTQQVTLTPDYSTPSPGGSSAITGYRATNSLRVEIHDLARASDVLTAAVNAGGDATRISNVSFVIDDDSELVTNAREQAFNDARERAQQYAGLSGDELGKVLTIDETTSGQEVSASDQMRSAMVDTAVPLEPGQQTVSFTVTVKWQLK</sequence>
<dbReference type="Gene3D" id="3.30.70.2970">
    <property type="entry name" value="Protein of unknown function (DUF541), domain 2"/>
    <property type="match status" value="1"/>
</dbReference>
<evidence type="ECO:0000313" key="3">
    <source>
        <dbReference type="Proteomes" id="UP000225108"/>
    </source>
</evidence>
<dbReference type="Gene3D" id="3.30.110.170">
    <property type="entry name" value="Protein of unknown function (DUF541), domain 1"/>
    <property type="match status" value="1"/>
</dbReference>
<keyword evidence="1" id="KW-0732">Signal</keyword>
<comment type="caution">
    <text evidence="2">The sequence shown here is derived from an EMBL/GenBank/DDBJ whole genome shotgun (WGS) entry which is preliminary data.</text>
</comment>
<dbReference type="PANTHER" id="PTHR34387:SF1">
    <property type="entry name" value="PERIPLASMIC IMMUNOGENIC PROTEIN"/>
    <property type="match status" value="1"/>
</dbReference>
<dbReference type="AlphaFoldDB" id="A0A2G3PSC9"/>
<reference evidence="2 3" key="1">
    <citation type="submission" date="2017-10" db="EMBL/GenBank/DDBJ databases">
        <title>The draft genome sequence of Williamsia sp. BULT 1.1 isolated from the semi-arid grassland soils from South Africa.</title>
        <authorList>
            <person name="Kabwe M.H."/>
            <person name="Govender N."/>
            <person name="Mutseka Lunga P."/>
            <person name="Vikram S."/>
            <person name="Makhalanyane T.P."/>
        </authorList>
    </citation>
    <scope>NUCLEOTIDE SEQUENCE [LARGE SCALE GENOMIC DNA]</scope>
    <source>
        <strain evidence="2 3">BULT 1.1</strain>
    </source>
</reference>
<feature type="signal peptide" evidence="1">
    <location>
        <begin position="1"/>
        <end position="22"/>
    </location>
</feature>
<gene>
    <name evidence="2" type="ORF">CSW57_05855</name>
</gene>
<dbReference type="InterPro" id="IPR007497">
    <property type="entry name" value="SIMPL/DUF541"/>
</dbReference>
<dbReference type="Proteomes" id="UP000225108">
    <property type="component" value="Unassembled WGS sequence"/>
</dbReference>
<feature type="chain" id="PRO_5039144222" description="SIMPL domain-containing protein" evidence="1">
    <location>
        <begin position="23"/>
        <end position="245"/>
    </location>
</feature>
<name>A0A2G3PSC9_WILMA</name>